<dbReference type="EMBL" id="CP010803">
    <property type="protein sequence ID" value="AJY44684.1"/>
    <property type="molecule type" value="Genomic_DNA"/>
</dbReference>
<dbReference type="STRING" id="1486262.TM49_01685"/>
<accession>A0A0D5LKF9</accession>
<name>A0A0D5LKF9_MAREN</name>
<dbReference type="PATRIC" id="fig|1486262.3.peg.346"/>
<dbReference type="Proteomes" id="UP000032611">
    <property type="component" value="Chromosome"/>
</dbReference>
<sequence>MRAISDEDGRKLKAATRRAVKAAGGGDALSLTTRVSEGQLSKYGLASEDHQDTYIPLDVALEADREAGSPIIAAALAAAQGFRLVPEDAEDPAQGLDYRDVTTVGVAFSSFQSRMHEALSDDGKVDEGERRAILRDFDRLMRALFQIMGRV</sequence>
<protein>
    <submittedName>
        <fullName evidence="1">Uncharacterized protein</fullName>
    </submittedName>
</protein>
<keyword evidence="2" id="KW-1185">Reference proteome</keyword>
<dbReference type="HOGENOM" id="CLU_136013_0_0_5"/>
<proteinExistence type="predicted"/>
<evidence type="ECO:0000313" key="2">
    <source>
        <dbReference type="Proteomes" id="UP000032611"/>
    </source>
</evidence>
<reference evidence="1 2" key="1">
    <citation type="journal article" date="2015" name="Genome Announc.">
        <title>Complete genome sequence of Martelella endophytica YC6887, which has antifungal activity associated with a halophyte.</title>
        <authorList>
            <person name="Khan A."/>
            <person name="Khan H."/>
            <person name="Chung E.J."/>
            <person name="Hossain M.T."/>
            <person name="Chung Y.R."/>
        </authorList>
    </citation>
    <scope>NUCLEOTIDE SEQUENCE [LARGE SCALE GENOMIC DNA]</scope>
    <source>
        <strain evidence="1">YC6887</strain>
    </source>
</reference>
<dbReference type="KEGG" id="mey:TM49_01685"/>
<dbReference type="OrthoDB" id="8369924at2"/>
<dbReference type="AlphaFoldDB" id="A0A0D5LKF9"/>
<organism evidence="1 2">
    <name type="scientific">Martelella endophytica</name>
    <dbReference type="NCBI Taxonomy" id="1486262"/>
    <lineage>
        <taxon>Bacteria</taxon>
        <taxon>Pseudomonadati</taxon>
        <taxon>Pseudomonadota</taxon>
        <taxon>Alphaproteobacteria</taxon>
        <taxon>Hyphomicrobiales</taxon>
        <taxon>Aurantimonadaceae</taxon>
        <taxon>Martelella</taxon>
    </lineage>
</organism>
<evidence type="ECO:0000313" key="1">
    <source>
        <dbReference type="EMBL" id="AJY44684.1"/>
    </source>
</evidence>
<gene>
    <name evidence="1" type="ORF">TM49_01685</name>
</gene>
<dbReference type="RefSeq" id="WP_045679262.1">
    <property type="nucleotide sequence ID" value="NZ_CP010803.1"/>
</dbReference>